<proteinExistence type="predicted"/>
<evidence type="ECO:0000259" key="4">
    <source>
        <dbReference type="Pfam" id="PF16482"/>
    </source>
</evidence>
<feature type="compositionally biased region" description="Basic and acidic residues" evidence="3">
    <location>
        <begin position="16"/>
        <end position="36"/>
    </location>
</feature>
<dbReference type="GO" id="GO:0035418">
    <property type="term" value="P:protein localization to synapse"/>
    <property type="evidence" value="ECO:0007669"/>
    <property type="project" value="TreeGrafter"/>
</dbReference>
<keyword evidence="2" id="KW-0694">RNA-binding</keyword>
<dbReference type="GO" id="GO:0010494">
    <property type="term" value="C:cytoplasmic stress granule"/>
    <property type="evidence" value="ECO:0007669"/>
    <property type="project" value="TreeGrafter"/>
</dbReference>
<dbReference type="Pfam" id="PF16482">
    <property type="entry name" value="Staufen_C"/>
    <property type="match status" value="1"/>
</dbReference>
<dbReference type="InterPro" id="IPR051740">
    <property type="entry name" value="DRBM-containing_protein"/>
</dbReference>
<reference evidence="5 6" key="1">
    <citation type="submission" date="2016-04" db="EMBL/GenBank/DDBJ databases">
        <title>Polished mammalian reference genomes with single-molecule sequencing and chromosome conformation capture applied to the Capra hircus genome.</title>
        <authorList>
            <person name="Bickhart D.M."/>
            <person name="Koren S."/>
            <person name="Rosen B."/>
            <person name="Hastie A."/>
            <person name="Liachko I."/>
            <person name="Sullivan S.T."/>
            <person name="Burton J."/>
            <person name="Sayre B.L."/>
            <person name="Huson H.J."/>
            <person name="Lee J."/>
            <person name="Lam E."/>
            <person name="Kelley C.M."/>
            <person name="Hutchison J.L."/>
            <person name="Zhou Y."/>
            <person name="Sun J."/>
            <person name="Crisa A."/>
            <person name="Schwartz J.C."/>
            <person name="Hammond J.A."/>
            <person name="Schroeder S.G."/>
            <person name="Liu G.E."/>
            <person name="Dunham M."/>
            <person name="Shendure J."/>
            <person name="Sonstegard T.S."/>
            <person name="Phillippy A.M."/>
            <person name="Van Tassell C.P."/>
            <person name="Smith T.P."/>
        </authorList>
    </citation>
    <scope>NUCLEOTIDE SEQUENCE [LARGE SCALE GENOMIC DNA]</scope>
</reference>
<protein>
    <recommendedName>
        <fullName evidence="4">Staufen C-terminal domain-containing protein</fullName>
    </recommendedName>
</protein>
<dbReference type="Gene3D" id="3.30.160.20">
    <property type="match status" value="1"/>
</dbReference>
<feature type="region of interest" description="Disordered" evidence="3">
    <location>
        <begin position="1"/>
        <end position="72"/>
    </location>
</feature>
<dbReference type="GO" id="GO:0003725">
    <property type="term" value="F:double-stranded RNA binding"/>
    <property type="evidence" value="ECO:0007669"/>
    <property type="project" value="TreeGrafter"/>
</dbReference>
<dbReference type="GO" id="GO:0043025">
    <property type="term" value="C:neuronal cell body"/>
    <property type="evidence" value="ECO:0007669"/>
    <property type="project" value="TreeGrafter"/>
</dbReference>
<evidence type="ECO:0000313" key="6">
    <source>
        <dbReference type="Proteomes" id="UP000291000"/>
    </source>
</evidence>
<dbReference type="AlphaFoldDB" id="A0A452F880"/>
<sequence length="224" mass="24554">GLPRHRSLMQVKVGKRATERSGANKKEAKRSADKNMLEIPGFKVLQAQPTKPKPGDGRTVTFFEPASGDENGTRIKEFRMPYLSHQQLPAGILPMVPQVAQAVGVSQGHHTRGFTRVAPTLMIVCELLYGTETVLKNNISSGHGPLMIPSEQLDCPSRAQGFQVEYKDFPKNKNEFVSLINCSSQPPLISHSIGKNVEFCHFMAALNILKLLTGYGPVSVCGRC</sequence>
<feature type="domain" description="Staufen C-terminal" evidence="4">
    <location>
        <begin position="118"/>
        <end position="213"/>
    </location>
</feature>
<dbReference type="GO" id="GO:0003729">
    <property type="term" value="F:mRNA binding"/>
    <property type="evidence" value="ECO:0007669"/>
    <property type="project" value="TreeGrafter"/>
</dbReference>
<evidence type="ECO:0000256" key="1">
    <source>
        <dbReference type="ARBA" id="ARBA00022737"/>
    </source>
</evidence>
<evidence type="ECO:0000256" key="3">
    <source>
        <dbReference type="SAM" id="MobiDB-lite"/>
    </source>
</evidence>
<dbReference type="InterPro" id="IPR032478">
    <property type="entry name" value="Staufen_C"/>
</dbReference>
<dbReference type="GeneTree" id="ENSGT00940000157304"/>
<organism evidence="5 6">
    <name type="scientific">Capra hircus</name>
    <name type="common">Goat</name>
    <dbReference type="NCBI Taxonomy" id="9925"/>
    <lineage>
        <taxon>Eukaryota</taxon>
        <taxon>Metazoa</taxon>
        <taxon>Chordata</taxon>
        <taxon>Craniata</taxon>
        <taxon>Vertebrata</taxon>
        <taxon>Euteleostomi</taxon>
        <taxon>Mammalia</taxon>
        <taxon>Eutheria</taxon>
        <taxon>Laurasiatheria</taxon>
        <taxon>Artiodactyla</taxon>
        <taxon>Ruminantia</taxon>
        <taxon>Pecora</taxon>
        <taxon>Bovidae</taxon>
        <taxon>Caprinae</taxon>
        <taxon>Capra</taxon>
    </lineage>
</organism>
<keyword evidence="6" id="KW-1185">Reference proteome</keyword>
<reference evidence="5" key="3">
    <citation type="submission" date="2025-09" db="UniProtKB">
        <authorList>
            <consortium name="Ensembl"/>
        </authorList>
    </citation>
    <scope>IDENTIFICATION</scope>
</reference>
<dbReference type="Ensembl" id="ENSCHIT00000028303.1">
    <property type="protein sequence ID" value="ENSCHIP00000020468.1"/>
    <property type="gene ID" value="ENSCHIG00000019113.1"/>
</dbReference>
<dbReference type="GO" id="GO:0007281">
    <property type="term" value="P:germ cell development"/>
    <property type="evidence" value="ECO:0007669"/>
    <property type="project" value="TreeGrafter"/>
</dbReference>
<dbReference type="GO" id="GO:0005886">
    <property type="term" value="C:plasma membrane"/>
    <property type="evidence" value="ECO:0007669"/>
    <property type="project" value="TreeGrafter"/>
</dbReference>
<dbReference type="STRING" id="9925.ENSCHIP00000020468"/>
<dbReference type="GO" id="GO:0032839">
    <property type="term" value="C:dendrite cytoplasm"/>
    <property type="evidence" value="ECO:0007669"/>
    <property type="project" value="GOC"/>
</dbReference>
<evidence type="ECO:0000256" key="2">
    <source>
        <dbReference type="ARBA" id="ARBA00022884"/>
    </source>
</evidence>
<dbReference type="Proteomes" id="UP000291000">
    <property type="component" value="Chromosome 2"/>
</dbReference>
<name>A0A452F880_CAPHI</name>
<keyword evidence="1" id="KW-0677">Repeat</keyword>
<accession>A0A452F880</accession>
<evidence type="ECO:0000313" key="5">
    <source>
        <dbReference type="Ensembl" id="ENSCHIP00000020468.1"/>
    </source>
</evidence>
<dbReference type="GO" id="GO:0098964">
    <property type="term" value="P:anterograde dendritic transport of messenger ribonucleoprotein complex"/>
    <property type="evidence" value="ECO:0007669"/>
    <property type="project" value="TreeGrafter"/>
</dbReference>
<dbReference type="PANTHER" id="PTHR46054">
    <property type="entry name" value="MATERNAL EFFECT PROTEIN STAUFEN"/>
    <property type="match status" value="1"/>
</dbReference>
<dbReference type="OMA" id="MIVCELL"/>
<dbReference type="EMBL" id="LWLT01000002">
    <property type="status" value="NOT_ANNOTATED_CDS"/>
    <property type="molecule type" value="Genomic_DNA"/>
</dbReference>
<dbReference type="PANTHER" id="PTHR46054:SF2">
    <property type="entry name" value="DOUBLE-STRANDED RNA-BINDING PROTEIN STAUFEN HOMOLOG 1"/>
    <property type="match status" value="1"/>
</dbReference>
<dbReference type="GO" id="GO:0008298">
    <property type="term" value="P:intracellular mRNA localization"/>
    <property type="evidence" value="ECO:0007669"/>
    <property type="project" value="TreeGrafter"/>
</dbReference>
<reference evidence="5" key="2">
    <citation type="submission" date="2025-08" db="UniProtKB">
        <authorList>
            <consortium name="Ensembl"/>
        </authorList>
    </citation>
    <scope>IDENTIFICATION</scope>
</reference>